<dbReference type="InterPro" id="IPR008145">
    <property type="entry name" value="GK/Ca_channel_bsu"/>
</dbReference>
<reference evidence="8 9" key="1">
    <citation type="submission" date="2019-03" db="EMBL/GenBank/DDBJ databases">
        <title>Genomic Encyclopedia of Type Strains, Phase IV (KMG-IV): sequencing the most valuable type-strain genomes for metagenomic binning, comparative biology and taxonomic classification.</title>
        <authorList>
            <person name="Goeker M."/>
        </authorList>
    </citation>
    <scope>NUCLEOTIDE SEQUENCE [LARGE SCALE GENOMIC DNA]</scope>
    <source>
        <strain evidence="8 9">DSM 4868</strain>
    </source>
</reference>
<evidence type="ECO:0000313" key="8">
    <source>
        <dbReference type="EMBL" id="TCO73045.1"/>
    </source>
</evidence>
<dbReference type="PANTHER" id="PTHR23117">
    <property type="entry name" value="GUANYLATE KINASE-RELATED"/>
    <property type="match status" value="1"/>
</dbReference>
<protein>
    <recommendedName>
        <fullName evidence="6">Ribose 1,5-bisphosphate phosphokinase PhnN</fullName>
        <ecNumber evidence="6">2.7.4.23</ecNumber>
    </recommendedName>
    <alternativeName>
        <fullName evidence="6">Ribose 1,5-bisphosphokinase</fullName>
    </alternativeName>
</protein>
<dbReference type="UniPathway" id="UPA00087">
    <property type="reaction ID" value="UER00175"/>
</dbReference>
<dbReference type="EMBL" id="SLWW01000003">
    <property type="protein sequence ID" value="TCO73045.1"/>
    <property type="molecule type" value="Genomic_DNA"/>
</dbReference>
<keyword evidence="8" id="KW-0418">Kinase</keyword>
<evidence type="ECO:0000259" key="7">
    <source>
        <dbReference type="PROSITE" id="PS50052"/>
    </source>
</evidence>
<accession>A0A4R2L1Y0</accession>
<dbReference type="OrthoDB" id="341217at2"/>
<evidence type="ECO:0000256" key="1">
    <source>
        <dbReference type="ARBA" id="ARBA00000373"/>
    </source>
</evidence>
<dbReference type="SUPFAM" id="SSF52540">
    <property type="entry name" value="P-loop containing nucleoside triphosphate hydrolases"/>
    <property type="match status" value="1"/>
</dbReference>
<dbReference type="EC" id="2.7.4.23" evidence="6"/>
<dbReference type="RefSeq" id="WP_132542638.1">
    <property type="nucleotide sequence ID" value="NZ_SLWW01000003.1"/>
</dbReference>
<feature type="binding site" evidence="6">
    <location>
        <begin position="10"/>
        <end position="17"/>
    </location>
    <ligand>
        <name>ATP</name>
        <dbReference type="ChEBI" id="CHEBI:30616"/>
    </ligand>
</feature>
<keyword evidence="3 6" id="KW-0808">Transferase</keyword>
<evidence type="ECO:0000256" key="5">
    <source>
        <dbReference type="ARBA" id="ARBA00022840"/>
    </source>
</evidence>
<comment type="pathway">
    <text evidence="2 6">Metabolic intermediate biosynthesis; 5-phospho-alpha-D-ribose 1-diphosphate biosynthesis; 5-phospho-alpha-D-ribose 1-diphosphate from D-ribose 5-phosphate (route II): step 3/3.</text>
</comment>
<feature type="domain" description="Guanylate kinase-like" evidence="7">
    <location>
        <begin position="3"/>
        <end position="176"/>
    </location>
</feature>
<dbReference type="AlphaFoldDB" id="A0A4R2L1Y0"/>
<keyword evidence="5 6" id="KW-0067">ATP-binding</keyword>
<dbReference type="SMART" id="SM00072">
    <property type="entry name" value="GuKc"/>
    <property type="match status" value="1"/>
</dbReference>
<comment type="caution">
    <text evidence="8">The sequence shown here is derived from an EMBL/GenBank/DDBJ whole genome shotgun (WGS) entry which is preliminary data.</text>
</comment>
<dbReference type="NCBIfam" id="TIGR02322">
    <property type="entry name" value="phosphon_PhnN"/>
    <property type="match status" value="1"/>
</dbReference>
<dbReference type="InterPro" id="IPR012699">
    <property type="entry name" value="PhnN"/>
</dbReference>
<comment type="similarity">
    <text evidence="6">Belongs to the ribose 1,5-bisphosphokinase family.</text>
</comment>
<keyword evidence="9" id="KW-1185">Reference proteome</keyword>
<dbReference type="InterPro" id="IPR027417">
    <property type="entry name" value="P-loop_NTPase"/>
</dbReference>
<dbReference type="Gene3D" id="3.40.50.300">
    <property type="entry name" value="P-loop containing nucleotide triphosphate hydrolases"/>
    <property type="match status" value="1"/>
</dbReference>
<comment type="function">
    <text evidence="6">Catalyzes the phosphorylation of ribose 1,5-bisphosphate to 5-phospho-D-ribosyl alpha-1-diphosphate (PRPP).</text>
</comment>
<dbReference type="HAMAP" id="MF_00836">
    <property type="entry name" value="PhnN"/>
    <property type="match status" value="1"/>
</dbReference>
<gene>
    <name evidence="6" type="primary">phnN</name>
    <name evidence="8" type="ORF">EV655_103274</name>
</gene>
<evidence type="ECO:0000256" key="2">
    <source>
        <dbReference type="ARBA" id="ARBA00005069"/>
    </source>
</evidence>
<dbReference type="GO" id="GO:0005524">
    <property type="term" value="F:ATP binding"/>
    <property type="evidence" value="ECO:0007669"/>
    <property type="project" value="UniProtKB-KW"/>
</dbReference>
<dbReference type="Proteomes" id="UP000295142">
    <property type="component" value="Unassembled WGS sequence"/>
</dbReference>
<evidence type="ECO:0000256" key="6">
    <source>
        <dbReference type="HAMAP-Rule" id="MF_00836"/>
    </source>
</evidence>
<dbReference type="PROSITE" id="PS50052">
    <property type="entry name" value="GUANYLATE_KINASE_2"/>
    <property type="match status" value="1"/>
</dbReference>
<dbReference type="GO" id="GO:0006015">
    <property type="term" value="P:5-phosphoribose 1-diphosphate biosynthetic process"/>
    <property type="evidence" value="ECO:0007669"/>
    <property type="project" value="UniProtKB-UniRule"/>
</dbReference>
<evidence type="ECO:0000313" key="9">
    <source>
        <dbReference type="Proteomes" id="UP000295142"/>
    </source>
</evidence>
<proteinExistence type="inferred from homology"/>
<name>A0A4R2L1Y0_9RHOB</name>
<dbReference type="GO" id="GO:0019634">
    <property type="term" value="P:organic phosphonate metabolic process"/>
    <property type="evidence" value="ECO:0007669"/>
    <property type="project" value="UniProtKB-UniRule"/>
</dbReference>
<dbReference type="PANTHER" id="PTHR23117:SF8">
    <property type="entry name" value="RIBOSE 1,5-BISPHOSPHATE PHOSPHOKINASE PHNN"/>
    <property type="match status" value="1"/>
</dbReference>
<evidence type="ECO:0000256" key="3">
    <source>
        <dbReference type="ARBA" id="ARBA00022679"/>
    </source>
</evidence>
<keyword evidence="4 6" id="KW-0547">Nucleotide-binding</keyword>
<comment type="catalytic activity">
    <reaction evidence="1 6">
        <text>alpha-D-ribose 1,5-bisphosphate + ATP = 5-phospho-alpha-D-ribose 1-diphosphate + ADP</text>
        <dbReference type="Rhea" id="RHEA:20109"/>
        <dbReference type="ChEBI" id="CHEBI:30616"/>
        <dbReference type="ChEBI" id="CHEBI:58017"/>
        <dbReference type="ChEBI" id="CHEBI:68688"/>
        <dbReference type="ChEBI" id="CHEBI:456216"/>
        <dbReference type="EC" id="2.7.4.23"/>
    </reaction>
</comment>
<dbReference type="GO" id="GO:0005829">
    <property type="term" value="C:cytosol"/>
    <property type="evidence" value="ECO:0007669"/>
    <property type="project" value="TreeGrafter"/>
</dbReference>
<dbReference type="GO" id="GO:0033863">
    <property type="term" value="F:ribose 1,5-bisphosphate phosphokinase activity"/>
    <property type="evidence" value="ECO:0007669"/>
    <property type="project" value="UniProtKB-UniRule"/>
</dbReference>
<dbReference type="InterPro" id="IPR008144">
    <property type="entry name" value="Guanylate_kin-like_dom"/>
</dbReference>
<organism evidence="8 9">
    <name type="scientific">Rhodovulum euryhalinum</name>
    <dbReference type="NCBI Taxonomy" id="35805"/>
    <lineage>
        <taxon>Bacteria</taxon>
        <taxon>Pseudomonadati</taxon>
        <taxon>Pseudomonadota</taxon>
        <taxon>Alphaproteobacteria</taxon>
        <taxon>Rhodobacterales</taxon>
        <taxon>Paracoccaceae</taxon>
        <taxon>Rhodovulum</taxon>
    </lineage>
</organism>
<sequence>MPGRFFALVGPSGVGKDTLLAAVQARRPDLHIARRVITRPPGAGGERFDAVTEAAFEQLLEAGGFALHWRAHGLCYGIPAMIDGVLAEGRDVVFNGSRAVLAEAAARYPGIRVLHVTACPETLARRLAGRGRESDADIAARLGRADYVLPEGLPVTAIANDGPLDEAVAALLAALQPERV</sequence>
<evidence type="ECO:0000256" key="4">
    <source>
        <dbReference type="ARBA" id="ARBA00022741"/>
    </source>
</evidence>